<evidence type="ECO:0000313" key="9">
    <source>
        <dbReference type="Proteomes" id="UP000198559"/>
    </source>
</evidence>
<evidence type="ECO:0000256" key="4">
    <source>
        <dbReference type="ARBA" id="ARBA00023136"/>
    </source>
</evidence>
<feature type="transmembrane region" description="Helical" evidence="5">
    <location>
        <begin position="93"/>
        <end position="110"/>
    </location>
</feature>
<dbReference type="Proteomes" id="UP000198988">
    <property type="component" value="Unassembled WGS sequence"/>
</dbReference>
<protein>
    <submittedName>
        <fullName evidence="8">O-antigen ligase-related</fullName>
    </submittedName>
</protein>
<evidence type="ECO:0000313" key="10">
    <source>
        <dbReference type="Proteomes" id="UP000198988"/>
    </source>
</evidence>
<evidence type="ECO:0000256" key="2">
    <source>
        <dbReference type="ARBA" id="ARBA00022692"/>
    </source>
</evidence>
<feature type="transmembrane region" description="Helical" evidence="5">
    <location>
        <begin position="196"/>
        <end position="211"/>
    </location>
</feature>
<evidence type="ECO:0000313" key="8">
    <source>
        <dbReference type="EMBL" id="SEH80751.1"/>
    </source>
</evidence>
<reference evidence="9 10" key="1">
    <citation type="submission" date="2016-06" db="EMBL/GenBank/DDBJ databases">
        <authorList>
            <person name="Petersen J."/>
            <person name="Sayavedra L."/>
        </authorList>
    </citation>
    <scope>NUCLEOTIDE SEQUENCE [LARGE SCALE GENOMIC DNA]</scope>
    <source>
        <strain evidence="10">BazSymA</strain>
        <strain evidence="9">BazSymB</strain>
    </source>
</reference>
<feature type="domain" description="O-antigen ligase-related" evidence="6">
    <location>
        <begin position="181"/>
        <end position="341"/>
    </location>
</feature>
<feature type="transmembrane region" description="Helical" evidence="5">
    <location>
        <begin position="12"/>
        <end position="31"/>
    </location>
</feature>
<dbReference type="Proteomes" id="UP000198559">
    <property type="component" value="Unassembled WGS sequence"/>
</dbReference>
<accession>A0A1H6KXS5</accession>
<dbReference type="GO" id="GO:0016874">
    <property type="term" value="F:ligase activity"/>
    <property type="evidence" value="ECO:0007669"/>
    <property type="project" value="UniProtKB-KW"/>
</dbReference>
<dbReference type="STRING" id="235205.BAZSYMB_SCAFFOLD00049_15"/>
<keyword evidence="2 5" id="KW-0812">Transmembrane</keyword>
<keyword evidence="8" id="KW-0436">Ligase</keyword>
<dbReference type="EMBL" id="CDSC02000226">
    <property type="protein sequence ID" value="SEH80751.1"/>
    <property type="molecule type" value="Genomic_DNA"/>
</dbReference>
<dbReference type="PANTHER" id="PTHR37422">
    <property type="entry name" value="TEICHURONIC ACID BIOSYNTHESIS PROTEIN TUAE"/>
    <property type="match status" value="1"/>
</dbReference>
<dbReference type="GO" id="GO:0016020">
    <property type="term" value="C:membrane"/>
    <property type="evidence" value="ECO:0007669"/>
    <property type="project" value="UniProtKB-SubCell"/>
</dbReference>
<sequence length="415" mass="46322">MHLLANISTQKFKIVVLTLVFLFPILMAIVGSAVSTIYLLLFILGVIYIQRLAPILSAQEKTVLIGFTAVFFIYLLGMVNSDDIYNGFKKLGKFSYFLFSAPVFILFKYYQQSMLRAFYIGTTLSGFILLIYLLLNSGSTGAYHSIMYGDFSMLIVGVNILLSLLTNFNKTDKVLLILSALSALSASLIVGAKGAWVALPLLFLIFLYLLITKKELRLTIMAICIGIVLTIGITINAFPGQTIDRFNIAITNTTQFADNEHDNKKQPAGTASERFIFWKAAINTARKHPFFGSGSGDFGLELKRFITAYPRYNVIGDGYKSAHNIFFEWLALFGIIGFLVLMVSVFLLPLKFFFQTIKNNPEKSWAGLVGIWIILSSMVFGLTETWIVRSAPNGVYMFFVLSLMAFSVSNTRSTN</sequence>
<feature type="transmembrane region" description="Helical" evidence="5">
    <location>
        <begin position="141"/>
        <end position="162"/>
    </location>
</feature>
<feature type="transmembrane region" description="Helical" evidence="5">
    <location>
        <begin position="329"/>
        <end position="353"/>
    </location>
</feature>
<dbReference type="PANTHER" id="PTHR37422:SF13">
    <property type="entry name" value="LIPOPOLYSACCHARIDE BIOSYNTHESIS PROTEIN PA4999-RELATED"/>
    <property type="match status" value="1"/>
</dbReference>
<feature type="transmembrane region" description="Helical" evidence="5">
    <location>
        <begin position="63"/>
        <end position="81"/>
    </location>
</feature>
<dbReference type="Pfam" id="PF04932">
    <property type="entry name" value="Wzy_C"/>
    <property type="match status" value="1"/>
</dbReference>
<name>A0A1H6KXS5_9GAMM</name>
<evidence type="ECO:0000256" key="5">
    <source>
        <dbReference type="SAM" id="Phobius"/>
    </source>
</evidence>
<gene>
    <name evidence="8" type="ORF">BAZSYMA_ACONTIG00970_6</name>
    <name evidence="7" type="ORF">BAZSYMB_SCAFFOLD00049_15</name>
</gene>
<feature type="transmembrane region" description="Helical" evidence="5">
    <location>
        <begin position="174"/>
        <end position="190"/>
    </location>
</feature>
<organism evidence="8 10">
    <name type="scientific">Bathymodiolus azoricus thioautotrophic gill symbiont</name>
    <dbReference type="NCBI Taxonomy" id="235205"/>
    <lineage>
        <taxon>Bacteria</taxon>
        <taxon>Pseudomonadati</taxon>
        <taxon>Pseudomonadota</taxon>
        <taxon>Gammaproteobacteria</taxon>
        <taxon>sulfur-oxidizing symbionts</taxon>
    </lineage>
</organism>
<evidence type="ECO:0000259" key="6">
    <source>
        <dbReference type="Pfam" id="PF04932"/>
    </source>
</evidence>
<keyword evidence="4 5" id="KW-0472">Membrane</keyword>
<evidence type="ECO:0000256" key="3">
    <source>
        <dbReference type="ARBA" id="ARBA00022989"/>
    </source>
</evidence>
<reference evidence="8" key="2">
    <citation type="submission" date="2016-06" db="EMBL/GenBank/DDBJ databases">
        <authorList>
            <person name="Olsen C.W."/>
            <person name="Carey S."/>
            <person name="Hinshaw L."/>
            <person name="Karasin A.I."/>
        </authorList>
    </citation>
    <scope>NUCLEOTIDE SEQUENCE [LARGE SCALE GENOMIC DNA]</scope>
    <source>
        <strain evidence="8">BazSymA</strain>
        <strain evidence="7">BazSymB</strain>
    </source>
</reference>
<proteinExistence type="predicted"/>
<dbReference type="InterPro" id="IPR007016">
    <property type="entry name" value="O-antigen_ligase-rel_domated"/>
</dbReference>
<keyword evidence="3 5" id="KW-1133">Transmembrane helix</keyword>
<dbReference type="OrthoDB" id="8576060at2"/>
<evidence type="ECO:0000313" key="7">
    <source>
        <dbReference type="EMBL" id="SEH67723.1"/>
    </source>
</evidence>
<feature type="transmembrane region" description="Helical" evidence="5">
    <location>
        <begin position="365"/>
        <end position="388"/>
    </location>
</feature>
<feature type="transmembrane region" description="Helical" evidence="5">
    <location>
        <begin position="117"/>
        <end position="135"/>
    </location>
</feature>
<dbReference type="RefSeq" id="WP_090715950.1">
    <property type="nucleotide sequence ID" value="NZ_CAESAP020000245.1"/>
</dbReference>
<evidence type="ECO:0000256" key="1">
    <source>
        <dbReference type="ARBA" id="ARBA00004141"/>
    </source>
</evidence>
<dbReference type="InterPro" id="IPR051533">
    <property type="entry name" value="WaaL-like"/>
</dbReference>
<feature type="transmembrane region" description="Helical" evidence="5">
    <location>
        <begin position="218"/>
        <end position="238"/>
    </location>
</feature>
<feature type="transmembrane region" description="Helical" evidence="5">
    <location>
        <begin position="394"/>
        <end position="411"/>
    </location>
</feature>
<dbReference type="AlphaFoldDB" id="A0A1H6KXS5"/>
<dbReference type="EMBL" id="CVUD02000092">
    <property type="protein sequence ID" value="SEH67723.1"/>
    <property type="molecule type" value="Genomic_DNA"/>
</dbReference>
<comment type="subcellular location">
    <subcellularLocation>
        <location evidence="1">Membrane</location>
        <topology evidence="1">Multi-pass membrane protein</topology>
    </subcellularLocation>
</comment>